<evidence type="ECO:0000256" key="1">
    <source>
        <dbReference type="SAM" id="Phobius"/>
    </source>
</evidence>
<organism evidence="2">
    <name type="scientific">Rhizophora mucronata</name>
    <name type="common">Asiatic mangrove</name>
    <dbReference type="NCBI Taxonomy" id="61149"/>
    <lineage>
        <taxon>Eukaryota</taxon>
        <taxon>Viridiplantae</taxon>
        <taxon>Streptophyta</taxon>
        <taxon>Embryophyta</taxon>
        <taxon>Tracheophyta</taxon>
        <taxon>Spermatophyta</taxon>
        <taxon>Magnoliopsida</taxon>
        <taxon>eudicotyledons</taxon>
        <taxon>Gunneridae</taxon>
        <taxon>Pentapetalae</taxon>
        <taxon>rosids</taxon>
        <taxon>fabids</taxon>
        <taxon>Malpighiales</taxon>
        <taxon>Rhizophoraceae</taxon>
        <taxon>Rhizophora</taxon>
    </lineage>
</organism>
<proteinExistence type="predicted"/>
<keyword evidence="1" id="KW-1133">Transmembrane helix</keyword>
<keyword evidence="1" id="KW-0472">Membrane</keyword>
<name>A0A2P2QC20_RHIMU</name>
<accession>A0A2P2QC20</accession>
<feature type="transmembrane region" description="Helical" evidence="1">
    <location>
        <begin position="20"/>
        <end position="37"/>
    </location>
</feature>
<sequence>MEAVYNNIAKGGIKDKGMHLSTFSMSWLHALLSFILLKGTKVSPFSNVHIRIIV</sequence>
<evidence type="ECO:0000313" key="2">
    <source>
        <dbReference type="EMBL" id="MBX64474.1"/>
    </source>
</evidence>
<reference evidence="2" key="1">
    <citation type="submission" date="2018-02" db="EMBL/GenBank/DDBJ databases">
        <title>Rhizophora mucronata_Transcriptome.</title>
        <authorList>
            <person name="Meera S.P."/>
            <person name="Sreeshan A."/>
            <person name="Augustine A."/>
        </authorList>
    </citation>
    <scope>NUCLEOTIDE SEQUENCE</scope>
    <source>
        <tissue evidence="2">Leaf</tissue>
    </source>
</reference>
<keyword evidence="1" id="KW-0812">Transmembrane</keyword>
<dbReference type="EMBL" id="GGEC01083990">
    <property type="protein sequence ID" value="MBX64474.1"/>
    <property type="molecule type" value="Transcribed_RNA"/>
</dbReference>
<dbReference type="AlphaFoldDB" id="A0A2P2QC20"/>
<protein>
    <submittedName>
        <fullName evidence="2">Uncharacterized protein</fullName>
    </submittedName>
</protein>